<proteinExistence type="predicted"/>
<dbReference type="RefSeq" id="WP_380082052.1">
    <property type="nucleotide sequence ID" value="NZ_JBHRSL010000001.1"/>
</dbReference>
<name>A0ABV7D1X6_9PROT</name>
<keyword evidence="4" id="KW-1185">Reference proteome</keyword>
<protein>
    <recommendedName>
        <fullName evidence="5">Antifreeze glycopeptide</fullName>
    </recommendedName>
</protein>
<accession>A0ABV7D1X6</accession>
<comment type="caution">
    <text evidence="3">The sequence shown here is derived from an EMBL/GenBank/DDBJ whole genome shotgun (WGS) entry which is preliminary data.</text>
</comment>
<keyword evidence="2" id="KW-0732">Signal</keyword>
<evidence type="ECO:0000256" key="1">
    <source>
        <dbReference type="SAM" id="MobiDB-lite"/>
    </source>
</evidence>
<feature type="region of interest" description="Disordered" evidence="1">
    <location>
        <begin position="23"/>
        <end position="53"/>
    </location>
</feature>
<evidence type="ECO:0000313" key="3">
    <source>
        <dbReference type="EMBL" id="MFC3050607.1"/>
    </source>
</evidence>
<evidence type="ECO:0008006" key="5">
    <source>
        <dbReference type="Google" id="ProtNLM"/>
    </source>
</evidence>
<feature type="chain" id="PRO_5045691129" description="Antifreeze glycopeptide" evidence="2">
    <location>
        <begin position="23"/>
        <end position="683"/>
    </location>
</feature>
<organism evidence="3 4">
    <name type="scientific">Kordiimonas pumila</name>
    <dbReference type="NCBI Taxonomy" id="2161677"/>
    <lineage>
        <taxon>Bacteria</taxon>
        <taxon>Pseudomonadati</taxon>
        <taxon>Pseudomonadota</taxon>
        <taxon>Alphaproteobacteria</taxon>
        <taxon>Kordiimonadales</taxon>
        <taxon>Kordiimonadaceae</taxon>
        <taxon>Kordiimonas</taxon>
    </lineage>
</organism>
<evidence type="ECO:0000256" key="2">
    <source>
        <dbReference type="SAM" id="SignalP"/>
    </source>
</evidence>
<sequence>MFLKSALFAATFAIAPFSAGFAQDEDAGTSAEQPVEAGQDAKPETAIEPAVKDKNTRSFYYLGGKPVPARQQGPTLPPPVSILPQPYVPKGSVTVPPAPDTRIPGAAEITTGTMPDGTASVPDENTVPDDADMQETEGDQGVGAEDQFLEVSALEQLDPSAMGVLPRGEGYARDFWAGLQRAQIIERYKIFSKYAASPALKAIANRAALSGFILPAPESDTDIISMLDSRLSLLENTGNSEGYRALLAKLPAGRDWSGLARHFSNAYLLDGRLGDACALAATQRAVDANPYWVRIAAFCKAANADRQGVDFELQILSEVIDIQPAFYKLIDQILIEAEQGGSTVLASGSAITYPMKVELLETAMARLARATIEMINPEGANPLAYKALLALPGLSGSAKIALLDLGLKQGLVSGAEIAAFAQSAKASEIADAHTLSDADAMGFDVDAALLQQAATADDQSQAALIRDFWAASQAGHYSVAVASGLVKLADTKAVTALSPFVAEIVFRAALVSEDYKAAQSWFTALRGSSAGADSSVDAQLLSSAPLAAIAGLDGAPSVTPDSLLAWWHGAEKAPTAYAKANLLFSVLDALGETVPDDAWEQLDNGPVAAEAKAVNPAQWRGYIKAVQSGNKSLALVYAFRLASGGTAAIPATLAGSLIGNLKDLGFEREARQLAVEMLVAQGL</sequence>
<gene>
    <name evidence="3" type="ORF">ACFOKA_01680</name>
</gene>
<reference evidence="4" key="1">
    <citation type="journal article" date="2019" name="Int. J. Syst. Evol. Microbiol.">
        <title>The Global Catalogue of Microorganisms (GCM) 10K type strain sequencing project: providing services to taxonomists for standard genome sequencing and annotation.</title>
        <authorList>
            <consortium name="The Broad Institute Genomics Platform"/>
            <consortium name="The Broad Institute Genome Sequencing Center for Infectious Disease"/>
            <person name="Wu L."/>
            <person name="Ma J."/>
        </authorList>
    </citation>
    <scope>NUCLEOTIDE SEQUENCE [LARGE SCALE GENOMIC DNA]</scope>
    <source>
        <strain evidence="4">KCTC 62164</strain>
    </source>
</reference>
<dbReference type="Proteomes" id="UP001595444">
    <property type="component" value="Unassembled WGS sequence"/>
</dbReference>
<feature type="compositionally biased region" description="Basic and acidic residues" evidence="1">
    <location>
        <begin position="39"/>
        <end position="53"/>
    </location>
</feature>
<evidence type="ECO:0000313" key="4">
    <source>
        <dbReference type="Proteomes" id="UP001595444"/>
    </source>
</evidence>
<dbReference type="EMBL" id="JBHRSL010000001">
    <property type="protein sequence ID" value="MFC3050607.1"/>
    <property type="molecule type" value="Genomic_DNA"/>
</dbReference>
<feature type="signal peptide" evidence="2">
    <location>
        <begin position="1"/>
        <end position="22"/>
    </location>
</feature>